<dbReference type="PANTHER" id="PTHR12185">
    <property type="entry name" value="SID1 TRANSMEMBRANE FAMILY MEMEBER"/>
    <property type="match status" value="1"/>
</dbReference>
<evidence type="ECO:0000256" key="8">
    <source>
        <dbReference type="SAM" id="MobiDB-lite"/>
    </source>
</evidence>
<feature type="region of interest" description="Disordered" evidence="8">
    <location>
        <begin position="397"/>
        <end position="449"/>
    </location>
</feature>
<name>A0A8J2JL34_9HEXA</name>
<keyword evidence="3 9" id="KW-0812">Transmembrane</keyword>
<feature type="transmembrane region" description="Helical" evidence="9">
    <location>
        <begin position="857"/>
        <end position="876"/>
    </location>
</feature>
<feature type="compositionally biased region" description="Polar residues" evidence="8">
    <location>
        <begin position="427"/>
        <end position="436"/>
    </location>
</feature>
<evidence type="ECO:0000313" key="11">
    <source>
        <dbReference type="Proteomes" id="UP000708208"/>
    </source>
</evidence>
<feature type="transmembrane region" description="Helical" evidence="9">
    <location>
        <begin position="665"/>
        <end position="684"/>
    </location>
</feature>
<evidence type="ECO:0000256" key="7">
    <source>
        <dbReference type="ARBA" id="ARBA00023180"/>
    </source>
</evidence>
<dbReference type="OrthoDB" id="416618at2759"/>
<dbReference type="AlphaFoldDB" id="A0A8J2JL34"/>
<gene>
    <name evidence="10" type="ORF">AFUS01_LOCUS11169</name>
</gene>
<dbReference type="GO" id="GO:0051033">
    <property type="term" value="F:RNA transmembrane transporter activity"/>
    <property type="evidence" value="ECO:0007669"/>
    <property type="project" value="TreeGrafter"/>
</dbReference>
<evidence type="ECO:0000256" key="1">
    <source>
        <dbReference type="ARBA" id="ARBA00004141"/>
    </source>
</evidence>
<sequence length="891" mass="103028">MPALKTLDEKCKVPNNSTNTNVNKTCPVIQGDPSVGLLSQTQNWPQPYYIKLVIRWDSCQNKCQLRNKKVILWDCFANHLRVDVDRPHIETKVITGEFNKTDVRDVTDTIVYVYQYTFNKSDIRNETFSGDIRVHVEILENTDPDFPVMFVVRQQKQVLSWQLPVQDKVGKQSITYNVASRTLCSDTFSSNSTDDDEQTVFATVSTSSKRRVRFSITVFIEANFIMQLNTHYETDISPPSPRFFQFKFPPTASHYVLLEVLSEDTICMTVSVQNMSCPVRDQQNNVQFKGYWQTMMTKAGMTIQKEDFPFGFYVVFVVHSDDTECTKDARLITMSSKISPRVKNVVFMVNEKITDDEYIIATFGTIGVFSLFYMLAFFISCCYMFRNNPVEFPVEDAVDSQNNERETEDINRRRETSPILSGGRPILTSTPYPSQKTEPRDDIDNNTASTSQTQWLVDSDSSLDETDIDMLEDANTNKDVYRTNAYLCVAALARKNPRVLGKKAQLYLWTLLTVAIFYALPVVQLVFTYQKVLHTTGNQDLCYYNYLCSHPFWVLSDFNHVFSNVGYLMLGVLFILLVIRRNRMHEQLLLMNNGLDTHYGIPRHFGLFYAMGVALIMEGVLSACYHVCPNHSNFQFDTCFMYVNSILCILKIYQTRHPDINASAYMTFASLAVVVLIGVLGVMAGSIYFWIFFTTLHVFVCFFLSVQVYYLGRWRLDGGMMKRVYITWRNDCLAGPLSCLRPLYIDRMVLLIIANGANWAIAGYGVYRRSHDFASHLLLIFMANLLLYIVFYIIMKITHRERILCQSFIYIILSVVFWSMSLFVFIHRSTSWQMTPAESRTFNRECMILRFYDTHDIWHFLSAASMFFSFMILLTLDDDLINTPRTKIPVF</sequence>
<feature type="compositionally biased region" description="Basic and acidic residues" evidence="8">
    <location>
        <begin position="402"/>
        <end position="416"/>
    </location>
</feature>
<organism evidence="10 11">
    <name type="scientific">Allacma fusca</name>
    <dbReference type="NCBI Taxonomy" id="39272"/>
    <lineage>
        <taxon>Eukaryota</taxon>
        <taxon>Metazoa</taxon>
        <taxon>Ecdysozoa</taxon>
        <taxon>Arthropoda</taxon>
        <taxon>Hexapoda</taxon>
        <taxon>Collembola</taxon>
        <taxon>Symphypleona</taxon>
        <taxon>Sminthuridae</taxon>
        <taxon>Allacma</taxon>
    </lineage>
</organism>
<dbReference type="InterPro" id="IPR025958">
    <property type="entry name" value="SID1_TM_fam"/>
</dbReference>
<feature type="transmembrane region" description="Helical" evidence="9">
    <location>
        <begin position="358"/>
        <end position="385"/>
    </location>
</feature>
<comment type="similarity">
    <text evidence="2">Belongs to the SID1 family.</text>
</comment>
<keyword evidence="11" id="KW-1185">Reference proteome</keyword>
<proteinExistence type="inferred from homology"/>
<feature type="transmembrane region" description="Helical" evidence="9">
    <location>
        <begin position="561"/>
        <end position="579"/>
    </location>
</feature>
<keyword evidence="5 9" id="KW-1133">Transmembrane helix</keyword>
<comment type="subcellular location">
    <subcellularLocation>
        <location evidence="1">Membrane</location>
        <topology evidence="1">Multi-pass membrane protein</topology>
    </subcellularLocation>
</comment>
<keyword evidence="7" id="KW-0325">Glycoprotein</keyword>
<keyword evidence="6 9" id="KW-0472">Membrane</keyword>
<feature type="transmembrane region" description="Helical" evidence="9">
    <location>
        <begin position="807"/>
        <end position="826"/>
    </location>
</feature>
<protein>
    <recommendedName>
        <fullName evidence="12">SID1 transmembrane family member 1</fullName>
    </recommendedName>
</protein>
<evidence type="ECO:0000256" key="3">
    <source>
        <dbReference type="ARBA" id="ARBA00022692"/>
    </source>
</evidence>
<feature type="transmembrane region" description="Helical" evidence="9">
    <location>
        <begin position="506"/>
        <end position="527"/>
    </location>
</feature>
<dbReference type="GO" id="GO:0005764">
    <property type="term" value="C:lysosome"/>
    <property type="evidence" value="ECO:0007669"/>
    <property type="project" value="TreeGrafter"/>
</dbReference>
<evidence type="ECO:0008006" key="12">
    <source>
        <dbReference type="Google" id="ProtNLM"/>
    </source>
</evidence>
<comment type="caution">
    <text evidence="10">The sequence shown here is derived from an EMBL/GenBank/DDBJ whole genome shotgun (WGS) entry which is preliminary data.</text>
</comment>
<dbReference type="GO" id="GO:0005886">
    <property type="term" value="C:plasma membrane"/>
    <property type="evidence" value="ECO:0007669"/>
    <property type="project" value="TreeGrafter"/>
</dbReference>
<evidence type="ECO:0000313" key="10">
    <source>
        <dbReference type="EMBL" id="CAG7721990.1"/>
    </source>
</evidence>
<keyword evidence="4" id="KW-0732">Signal</keyword>
<reference evidence="10" key="1">
    <citation type="submission" date="2021-06" db="EMBL/GenBank/DDBJ databases">
        <authorList>
            <person name="Hodson N. C."/>
            <person name="Mongue J. A."/>
            <person name="Jaron S. K."/>
        </authorList>
    </citation>
    <scope>NUCLEOTIDE SEQUENCE</scope>
</reference>
<dbReference type="Proteomes" id="UP000708208">
    <property type="component" value="Unassembled WGS sequence"/>
</dbReference>
<feature type="transmembrane region" description="Helical" evidence="9">
    <location>
        <begin position="773"/>
        <end position="795"/>
    </location>
</feature>
<dbReference type="EMBL" id="CAJVCH010085006">
    <property type="protein sequence ID" value="CAG7721990.1"/>
    <property type="molecule type" value="Genomic_DNA"/>
</dbReference>
<evidence type="ECO:0000256" key="2">
    <source>
        <dbReference type="ARBA" id="ARBA00006618"/>
    </source>
</evidence>
<dbReference type="Pfam" id="PF13965">
    <property type="entry name" value="SID-1_RNA_chan"/>
    <property type="match status" value="1"/>
</dbReference>
<feature type="transmembrane region" description="Helical" evidence="9">
    <location>
        <begin position="690"/>
        <end position="712"/>
    </location>
</feature>
<evidence type="ECO:0000256" key="9">
    <source>
        <dbReference type="SAM" id="Phobius"/>
    </source>
</evidence>
<evidence type="ECO:0000256" key="5">
    <source>
        <dbReference type="ARBA" id="ARBA00022989"/>
    </source>
</evidence>
<dbReference type="GO" id="GO:0003725">
    <property type="term" value="F:double-stranded RNA binding"/>
    <property type="evidence" value="ECO:0007669"/>
    <property type="project" value="TreeGrafter"/>
</dbReference>
<evidence type="ECO:0000256" key="6">
    <source>
        <dbReference type="ARBA" id="ARBA00023136"/>
    </source>
</evidence>
<feature type="transmembrane region" description="Helical" evidence="9">
    <location>
        <begin position="607"/>
        <end position="628"/>
    </location>
</feature>
<accession>A0A8J2JL34</accession>
<dbReference type="PANTHER" id="PTHR12185:SF14">
    <property type="entry name" value="CHOLESTEROL UPTAKE PROTEIN 1"/>
    <property type="match status" value="1"/>
</dbReference>
<evidence type="ECO:0000256" key="4">
    <source>
        <dbReference type="ARBA" id="ARBA00022729"/>
    </source>
</evidence>